<name>A0A914EFZ4_9BILA</name>
<sequence length="127" mass="14970">MTIEQTEINQLLQDFHENFLKVFLSQDIDKILDFHHQDAVLVHFGKVAIYGREGIRKFYEKLLKEHPEPYKIIPIKNMATSDGEYLIQEGILDCIVDGEPKKFPVVTILKKDKDGKYKYYRDEVKEP</sequence>
<dbReference type="InterPro" id="IPR037401">
    <property type="entry name" value="SnoaL-like"/>
</dbReference>
<protein>
    <submittedName>
        <fullName evidence="3">SnoaL-like domain-containing protein</fullName>
    </submittedName>
</protein>
<dbReference type="InterPro" id="IPR032710">
    <property type="entry name" value="NTF2-like_dom_sf"/>
</dbReference>
<dbReference type="SUPFAM" id="SSF54427">
    <property type="entry name" value="NTF2-like"/>
    <property type="match status" value="1"/>
</dbReference>
<reference evidence="3" key="1">
    <citation type="submission" date="2022-11" db="UniProtKB">
        <authorList>
            <consortium name="WormBaseParasite"/>
        </authorList>
    </citation>
    <scope>IDENTIFICATION</scope>
</reference>
<evidence type="ECO:0000259" key="1">
    <source>
        <dbReference type="Pfam" id="PF12680"/>
    </source>
</evidence>
<evidence type="ECO:0000313" key="3">
    <source>
        <dbReference type="WBParaSite" id="ACRNAN_scaffold799.g26353.t1"/>
    </source>
</evidence>
<accession>A0A914EFZ4</accession>
<dbReference type="Gene3D" id="3.10.450.50">
    <property type="match status" value="1"/>
</dbReference>
<feature type="domain" description="SnoaL-like" evidence="1">
    <location>
        <begin position="17"/>
        <end position="117"/>
    </location>
</feature>
<dbReference type="AlphaFoldDB" id="A0A914EFZ4"/>
<keyword evidence="2" id="KW-1185">Reference proteome</keyword>
<proteinExistence type="predicted"/>
<dbReference type="WBParaSite" id="ACRNAN_scaffold799.g26353.t1">
    <property type="protein sequence ID" value="ACRNAN_scaffold799.g26353.t1"/>
    <property type="gene ID" value="ACRNAN_scaffold799.g26353"/>
</dbReference>
<organism evidence="2 3">
    <name type="scientific">Acrobeloides nanus</name>
    <dbReference type="NCBI Taxonomy" id="290746"/>
    <lineage>
        <taxon>Eukaryota</taxon>
        <taxon>Metazoa</taxon>
        <taxon>Ecdysozoa</taxon>
        <taxon>Nematoda</taxon>
        <taxon>Chromadorea</taxon>
        <taxon>Rhabditida</taxon>
        <taxon>Tylenchina</taxon>
        <taxon>Cephalobomorpha</taxon>
        <taxon>Cephaloboidea</taxon>
        <taxon>Cephalobidae</taxon>
        <taxon>Acrobeloides</taxon>
    </lineage>
</organism>
<evidence type="ECO:0000313" key="2">
    <source>
        <dbReference type="Proteomes" id="UP000887540"/>
    </source>
</evidence>
<dbReference type="Pfam" id="PF12680">
    <property type="entry name" value="SnoaL_2"/>
    <property type="match status" value="1"/>
</dbReference>
<dbReference type="Proteomes" id="UP000887540">
    <property type="component" value="Unplaced"/>
</dbReference>